<evidence type="ECO:0000259" key="10">
    <source>
        <dbReference type="SMART" id="SM00128"/>
    </source>
</evidence>
<dbReference type="Gene3D" id="3.60.10.10">
    <property type="entry name" value="Endonuclease/exonuclease/phosphatase"/>
    <property type="match status" value="1"/>
</dbReference>
<dbReference type="CDD" id="cd09074">
    <property type="entry name" value="INPP5c"/>
    <property type="match status" value="1"/>
</dbReference>
<dbReference type="InterPro" id="IPR001680">
    <property type="entry name" value="WD40_rpt"/>
</dbReference>
<dbReference type="GO" id="GO:0046872">
    <property type="term" value="F:metal ion binding"/>
    <property type="evidence" value="ECO:0007669"/>
    <property type="project" value="UniProtKB-KW"/>
</dbReference>
<evidence type="ECO:0000256" key="2">
    <source>
        <dbReference type="ARBA" id="ARBA00010768"/>
    </source>
</evidence>
<comment type="caution">
    <text evidence="11">The sequence shown here is derived from an EMBL/GenBank/DDBJ whole genome shotgun (WGS) entry which is preliminary data.</text>
</comment>
<evidence type="ECO:0000256" key="8">
    <source>
        <dbReference type="ARBA" id="ARBA00022843"/>
    </source>
</evidence>
<dbReference type="InterPro" id="IPR046985">
    <property type="entry name" value="IP5"/>
</dbReference>
<accession>A0A835FXZ9</accession>
<dbReference type="InterPro" id="IPR056454">
    <property type="entry name" value="Beta-prop_IP5PC_F"/>
</dbReference>
<dbReference type="PANTHER" id="PTHR11200">
    <property type="entry name" value="INOSITOL 5-PHOSPHATASE"/>
    <property type="match status" value="1"/>
</dbReference>
<dbReference type="FunFam" id="3.60.10.10:FF:000011">
    <property type="entry name" value="Type II inositol polyphosphate 5-phosphatase 15"/>
    <property type="match status" value="1"/>
</dbReference>
<dbReference type="InterPro" id="IPR000300">
    <property type="entry name" value="IPPc"/>
</dbReference>
<feature type="region of interest" description="Disordered" evidence="9">
    <location>
        <begin position="59"/>
        <end position="97"/>
    </location>
</feature>
<comment type="cofactor">
    <cofactor evidence="1">
        <name>Mg(2+)</name>
        <dbReference type="ChEBI" id="CHEBI:18420"/>
    </cofactor>
</comment>
<reference evidence="11" key="1">
    <citation type="submission" date="2020-07" db="EMBL/GenBank/DDBJ databases">
        <title>Genome sequence and genetic diversity analysis of an under-domesticated orphan crop, white fonio (Digitaria exilis).</title>
        <authorList>
            <person name="Bennetzen J.L."/>
            <person name="Chen S."/>
            <person name="Ma X."/>
            <person name="Wang X."/>
            <person name="Yssel A.E.J."/>
            <person name="Chaluvadi S.R."/>
            <person name="Johnson M."/>
            <person name="Gangashetty P."/>
            <person name="Hamidou F."/>
            <person name="Sanogo M.D."/>
            <person name="Zwaenepoel A."/>
            <person name="Wallace J."/>
            <person name="Van De Peer Y."/>
            <person name="Van Deynze A."/>
        </authorList>
    </citation>
    <scope>NUCLEOTIDE SEQUENCE</scope>
    <source>
        <tissue evidence="11">Leaves</tissue>
    </source>
</reference>
<dbReference type="Gene3D" id="2.130.10.10">
    <property type="entry name" value="YVTN repeat-like/Quinoprotein amine dehydrogenase"/>
    <property type="match status" value="2"/>
</dbReference>
<dbReference type="InterPro" id="IPR036691">
    <property type="entry name" value="Endo/exonu/phosph_ase_sf"/>
</dbReference>
<dbReference type="Pfam" id="PF22669">
    <property type="entry name" value="Exo_endo_phos2"/>
    <property type="match status" value="1"/>
</dbReference>
<keyword evidence="4" id="KW-0479">Metal-binding</keyword>
<gene>
    <name evidence="11" type="ORF">HU200_000882</name>
</gene>
<keyword evidence="3" id="KW-1017">Isopeptide bond</keyword>
<feature type="region of interest" description="Disordered" evidence="9">
    <location>
        <begin position="1"/>
        <end position="38"/>
    </location>
</feature>
<feature type="compositionally biased region" description="Low complexity" evidence="9">
    <location>
        <begin position="27"/>
        <end position="36"/>
    </location>
</feature>
<dbReference type="Pfam" id="PF23754">
    <property type="entry name" value="Beta-prop_IP5PC_F"/>
    <property type="match status" value="1"/>
</dbReference>
<evidence type="ECO:0000256" key="7">
    <source>
        <dbReference type="ARBA" id="ARBA00022842"/>
    </source>
</evidence>
<evidence type="ECO:0000313" key="11">
    <source>
        <dbReference type="EMBL" id="KAF8780918.1"/>
    </source>
</evidence>
<dbReference type="Proteomes" id="UP000636709">
    <property type="component" value="Unassembled WGS sequence"/>
</dbReference>
<keyword evidence="5" id="KW-0677">Repeat</keyword>
<dbReference type="InterPro" id="IPR056455">
    <property type="entry name" value="Ig-like_IP5PC_F"/>
</dbReference>
<evidence type="ECO:0000256" key="6">
    <source>
        <dbReference type="ARBA" id="ARBA00022801"/>
    </source>
</evidence>
<protein>
    <recommendedName>
        <fullName evidence="10">Inositol polyphosphate-related phosphatase domain-containing protein</fullName>
    </recommendedName>
</protein>
<dbReference type="Pfam" id="PF23755">
    <property type="entry name" value="Ig-like_IP5PC_F"/>
    <property type="match status" value="1"/>
</dbReference>
<evidence type="ECO:0000256" key="3">
    <source>
        <dbReference type="ARBA" id="ARBA00022499"/>
    </source>
</evidence>
<keyword evidence="8" id="KW-0832">Ubl conjugation</keyword>
<evidence type="ECO:0000256" key="1">
    <source>
        <dbReference type="ARBA" id="ARBA00001946"/>
    </source>
</evidence>
<feature type="region of interest" description="Disordered" evidence="9">
    <location>
        <begin position="388"/>
        <end position="413"/>
    </location>
</feature>
<feature type="compositionally biased region" description="Polar residues" evidence="9">
    <location>
        <begin position="1077"/>
        <end position="1086"/>
    </location>
</feature>
<dbReference type="SMART" id="SM00320">
    <property type="entry name" value="WD40"/>
    <property type="match status" value="4"/>
</dbReference>
<dbReference type="InterPro" id="IPR015943">
    <property type="entry name" value="WD40/YVTN_repeat-like_dom_sf"/>
</dbReference>
<dbReference type="SUPFAM" id="SSF56219">
    <property type="entry name" value="DNase I-like"/>
    <property type="match status" value="1"/>
</dbReference>
<proteinExistence type="inferred from homology"/>
<feature type="domain" description="Inositol polyphosphate-related phosphatase" evidence="10">
    <location>
        <begin position="576"/>
        <end position="925"/>
    </location>
</feature>
<keyword evidence="7" id="KW-0460">Magnesium</keyword>
<organism evidence="11 12">
    <name type="scientific">Digitaria exilis</name>
    <dbReference type="NCBI Taxonomy" id="1010633"/>
    <lineage>
        <taxon>Eukaryota</taxon>
        <taxon>Viridiplantae</taxon>
        <taxon>Streptophyta</taxon>
        <taxon>Embryophyta</taxon>
        <taxon>Tracheophyta</taxon>
        <taxon>Spermatophyta</taxon>
        <taxon>Magnoliopsida</taxon>
        <taxon>Liliopsida</taxon>
        <taxon>Poales</taxon>
        <taxon>Poaceae</taxon>
        <taxon>PACMAD clade</taxon>
        <taxon>Panicoideae</taxon>
        <taxon>Panicodae</taxon>
        <taxon>Paniceae</taxon>
        <taxon>Anthephorinae</taxon>
        <taxon>Digitaria</taxon>
    </lineage>
</organism>
<evidence type="ECO:0000256" key="4">
    <source>
        <dbReference type="ARBA" id="ARBA00022723"/>
    </source>
</evidence>
<dbReference type="AlphaFoldDB" id="A0A835FXZ9"/>
<dbReference type="OrthoDB" id="1925875at2759"/>
<sequence length="1145" mass="126069">MEPPDDEAPAARAPPPQRRGISYSQPLSRDAASARRAALRNHSLDDDYVLPASHSLNYPLHHDPTHHPPLPPHQHHPSASYSANCRRSGGGGASEGSMTLERAMSEYGGGHGTLPEFVGAGGGKGIFRVPLRATMHPGRPPPLEVRPHPLRETQAGSFLRTLAAEPQRRQLWAGAESGIRVWALDEVFAEWGAGARRGDEESAPFREGVPAPPALCVVVDRANRLLWTGHKDGRIRSWRMDLEAAATAPAPPSAVFREALTWQAYGRTPVLSMVITPYGEIWSGSEGGVIKAWPYDAIAKSLSLSPEERHMAALLVERAYIDLRNHCTVGNVCSLPASDVKHMLADHSRSKVWTVTSMTFALWDARTRELLKVFGMDGQVESAKLETPVMPEQPMEEEVNPKAKPSKKDKSQGSLNFFQKSRNALIGAADAVRRVATKGTFVEDTRRTGAVAQVMDGTIWSGCTNGAIIQWDGNGSRVQEFQHHTSSVQCIKALGERVWVGYASGMIQVMDAEGSIVAGWTGHSCPVIRMAIGGSYIYTLAHHGGIRGWPLNSPGPLDDIIRTELSNKEQSYTRMEKINIMVGSWNVAQGKASADSLRSWLGSVSSDVGLVVVGLQEVEMGAGFLAISAAKETVGLEGSANGQWWIDNIGKALDEGTSFQRVGSRQLAALLIAAWARKSLKPYVGDVDAAAVPCGLGRAIGNKGGVGLRIRVYDRKMCFVSNHFAAHLEAVSRRNADFDHIYRTMAFNKPHGTTASATSVQLHRTVNVNGNQVEEVRPDLAEADMVVFLGDFNYRLYGITYDEARDMVSQRSFDWLREKDQLREEMKSGKVFQGMREGIIKFPPTYKFQKHQPGLGGYDSGEKKRIPAWCDRVLYRDSRSVSVAECSLECPVVASITSYVACMDVTESDHKPVRCTFSVDIARVDELIRRQEYGEIIESNGKVRSLLQEACFVPETTVSISEITLENQENIVFQITNKCETSKAAFEILCDGQSIKKEDGTKSEVQPRASFGFPLWLEVQPAVGLIKPGETVDITLHHEDFYTQEEFVDGIPQNWWCEDTRDKEAILRINITGSSSTETKTHTINVQHRCPPSSAPPPMMNQPAAAVPPSNVLKSQSKHREQQQQQDYPQFGSSEVHDLCRMRCP</sequence>
<keyword evidence="6" id="KW-0378">Hydrolase</keyword>
<feature type="region of interest" description="Disordered" evidence="9">
    <location>
        <begin position="1077"/>
        <end position="1132"/>
    </location>
</feature>
<name>A0A835FXZ9_9POAL</name>
<comment type="similarity">
    <text evidence="2">Belongs to the inositol polyphosphate 5-phosphatase family.</text>
</comment>
<dbReference type="PANTHER" id="PTHR11200:SF145">
    <property type="entry name" value="OS09G0500300 PROTEIN"/>
    <property type="match status" value="1"/>
</dbReference>
<dbReference type="GO" id="GO:0046856">
    <property type="term" value="P:phosphatidylinositol dephosphorylation"/>
    <property type="evidence" value="ECO:0007669"/>
    <property type="project" value="InterPro"/>
</dbReference>
<evidence type="ECO:0000256" key="5">
    <source>
        <dbReference type="ARBA" id="ARBA00022737"/>
    </source>
</evidence>
<dbReference type="GO" id="GO:0004439">
    <property type="term" value="F:phosphatidylinositol-4,5-bisphosphate 5-phosphatase activity"/>
    <property type="evidence" value="ECO:0007669"/>
    <property type="project" value="TreeGrafter"/>
</dbReference>
<dbReference type="EMBL" id="JACEFO010000112">
    <property type="protein sequence ID" value="KAF8780918.1"/>
    <property type="molecule type" value="Genomic_DNA"/>
</dbReference>
<evidence type="ECO:0000256" key="9">
    <source>
        <dbReference type="SAM" id="MobiDB-lite"/>
    </source>
</evidence>
<dbReference type="GO" id="GO:0009846">
    <property type="term" value="P:pollen germination"/>
    <property type="evidence" value="ECO:0007669"/>
    <property type="project" value="UniProtKB-ARBA"/>
</dbReference>
<dbReference type="SUPFAM" id="SSF101908">
    <property type="entry name" value="Putative isomerase YbhE"/>
    <property type="match status" value="1"/>
</dbReference>
<dbReference type="SMART" id="SM00128">
    <property type="entry name" value="IPPc"/>
    <property type="match status" value="1"/>
</dbReference>
<keyword evidence="12" id="KW-1185">Reference proteome</keyword>
<evidence type="ECO:0000313" key="12">
    <source>
        <dbReference type="Proteomes" id="UP000636709"/>
    </source>
</evidence>